<proteinExistence type="predicted"/>
<sequence>MNGSSSLKDELNLYGFRLHVRVLGFLLSHEEALAPFSCYIKPNLGDVVHKWYNFNNLKADVELIGKQEARS</sequence>
<dbReference type="Proteomes" id="UP001202328">
    <property type="component" value="Unassembled WGS sequence"/>
</dbReference>
<name>A0AAD4SVG7_9MAGN</name>
<organism evidence="1 2">
    <name type="scientific">Papaver atlanticum</name>
    <dbReference type="NCBI Taxonomy" id="357466"/>
    <lineage>
        <taxon>Eukaryota</taxon>
        <taxon>Viridiplantae</taxon>
        <taxon>Streptophyta</taxon>
        <taxon>Embryophyta</taxon>
        <taxon>Tracheophyta</taxon>
        <taxon>Spermatophyta</taxon>
        <taxon>Magnoliopsida</taxon>
        <taxon>Ranunculales</taxon>
        <taxon>Papaveraceae</taxon>
        <taxon>Papaveroideae</taxon>
        <taxon>Papaver</taxon>
    </lineage>
</organism>
<keyword evidence="2" id="KW-1185">Reference proteome</keyword>
<reference evidence="1" key="1">
    <citation type="submission" date="2022-04" db="EMBL/GenBank/DDBJ databases">
        <title>A functionally conserved STORR gene fusion in Papaver species that diverged 16.8 million years ago.</title>
        <authorList>
            <person name="Catania T."/>
        </authorList>
    </citation>
    <scope>NUCLEOTIDE SEQUENCE</scope>
    <source>
        <strain evidence="1">S-188037</strain>
    </source>
</reference>
<accession>A0AAD4SVG7</accession>
<dbReference type="EMBL" id="JAJJMB010008487">
    <property type="protein sequence ID" value="KAI3923329.1"/>
    <property type="molecule type" value="Genomic_DNA"/>
</dbReference>
<dbReference type="AlphaFoldDB" id="A0AAD4SVG7"/>
<comment type="caution">
    <text evidence="1">The sequence shown here is derived from an EMBL/GenBank/DDBJ whole genome shotgun (WGS) entry which is preliminary data.</text>
</comment>
<gene>
    <name evidence="1" type="ORF">MKW98_026922</name>
</gene>
<protein>
    <submittedName>
        <fullName evidence="1">Uncharacterized protein</fullName>
    </submittedName>
</protein>
<evidence type="ECO:0000313" key="1">
    <source>
        <dbReference type="EMBL" id="KAI3923329.1"/>
    </source>
</evidence>
<evidence type="ECO:0000313" key="2">
    <source>
        <dbReference type="Proteomes" id="UP001202328"/>
    </source>
</evidence>